<dbReference type="InterPro" id="IPR023393">
    <property type="entry name" value="START-like_dom_sf"/>
</dbReference>
<dbReference type="InterPro" id="IPR013538">
    <property type="entry name" value="ASHA1/2-like_C"/>
</dbReference>
<feature type="domain" description="Activator of Hsp90 ATPase homologue 1/2-like C-terminal" evidence="2">
    <location>
        <begin position="14"/>
        <end position="133"/>
    </location>
</feature>
<dbReference type="Pfam" id="PF08327">
    <property type="entry name" value="AHSA1"/>
    <property type="match status" value="1"/>
</dbReference>
<comment type="similarity">
    <text evidence="1">Belongs to the AHA1 family.</text>
</comment>
<evidence type="ECO:0000259" key="2">
    <source>
        <dbReference type="Pfam" id="PF08327"/>
    </source>
</evidence>
<keyword evidence="4" id="KW-1185">Reference proteome</keyword>
<reference evidence="3 4" key="1">
    <citation type="journal article" date="2019" name="Int. J. Syst. Evol. Microbiol.">
        <title>The Global Catalogue of Microorganisms (GCM) 10K type strain sequencing project: providing services to taxonomists for standard genome sequencing and annotation.</title>
        <authorList>
            <consortium name="The Broad Institute Genomics Platform"/>
            <consortium name="The Broad Institute Genome Sequencing Center for Infectious Disease"/>
            <person name="Wu L."/>
            <person name="Ma J."/>
        </authorList>
    </citation>
    <scope>NUCLEOTIDE SEQUENCE [LARGE SCALE GENOMIC DNA]</scope>
    <source>
        <strain evidence="3 4">JCM 12398</strain>
    </source>
</reference>
<dbReference type="SUPFAM" id="SSF55961">
    <property type="entry name" value="Bet v1-like"/>
    <property type="match status" value="1"/>
</dbReference>
<name>A0ABN1YZN4_9MICO</name>
<organism evidence="3 4">
    <name type="scientific">Agrococcus citreus</name>
    <dbReference type="NCBI Taxonomy" id="84643"/>
    <lineage>
        <taxon>Bacteria</taxon>
        <taxon>Bacillati</taxon>
        <taxon>Actinomycetota</taxon>
        <taxon>Actinomycetes</taxon>
        <taxon>Micrococcales</taxon>
        <taxon>Microbacteriaceae</taxon>
        <taxon>Agrococcus</taxon>
    </lineage>
</organism>
<protein>
    <recommendedName>
        <fullName evidence="2">Activator of Hsp90 ATPase homologue 1/2-like C-terminal domain-containing protein</fullName>
    </recommendedName>
</protein>
<dbReference type="Proteomes" id="UP001501266">
    <property type="component" value="Unassembled WGS sequence"/>
</dbReference>
<dbReference type="CDD" id="cd07814">
    <property type="entry name" value="SRPBCC_CalC_Aha1-like"/>
    <property type="match status" value="1"/>
</dbReference>
<dbReference type="EMBL" id="BAAAKK010000005">
    <property type="protein sequence ID" value="GAA1425175.1"/>
    <property type="molecule type" value="Genomic_DNA"/>
</dbReference>
<dbReference type="RefSeq" id="WP_343920558.1">
    <property type="nucleotide sequence ID" value="NZ_BAAAKK010000005.1"/>
</dbReference>
<comment type="caution">
    <text evidence="3">The sequence shown here is derived from an EMBL/GenBank/DDBJ whole genome shotgun (WGS) entry which is preliminary data.</text>
</comment>
<dbReference type="Gene3D" id="3.30.530.20">
    <property type="match status" value="1"/>
</dbReference>
<proteinExistence type="inferred from homology"/>
<evidence type="ECO:0000313" key="3">
    <source>
        <dbReference type="EMBL" id="GAA1425175.1"/>
    </source>
</evidence>
<accession>A0ABN1YZN4</accession>
<evidence type="ECO:0000256" key="1">
    <source>
        <dbReference type="ARBA" id="ARBA00006817"/>
    </source>
</evidence>
<gene>
    <name evidence="3" type="ORF">GCM10009640_23140</name>
</gene>
<sequence length="145" mass="16018">MTETRIELSQAVAASRAEAWTAWTDPDAIARWWWHRIPGTTIAADARVGGRYRFESRDAGFGVTGEYLALEPLELLVLSWQWIDDGVEGDAVDTVTVRFADDGDGTLVTVVHETDATGAPDYEIGWRETLGELPIVARRTGRPSD</sequence>
<evidence type="ECO:0000313" key="4">
    <source>
        <dbReference type="Proteomes" id="UP001501266"/>
    </source>
</evidence>